<evidence type="ECO:0000313" key="2">
    <source>
        <dbReference type="EMBL" id="RID86668.1"/>
    </source>
</evidence>
<feature type="transmembrane region" description="Helical" evidence="1">
    <location>
        <begin position="21"/>
        <end position="45"/>
    </location>
</feature>
<proteinExistence type="predicted"/>
<dbReference type="EMBL" id="QWVS01000014">
    <property type="protein sequence ID" value="RID86668.1"/>
    <property type="molecule type" value="Genomic_DNA"/>
</dbReference>
<accession>A0A398BCX2</accession>
<sequence length="313" mass="36276">MPRINTENEERRSFFQWINFLIPYIYTSGIILILTWMILASLLLFQHTLKENPKELFLQSEKNGSSEAKSNVKTIESPSSSSSQEKETWLTILVKPIVESNFNKIIFRGLFLLLIWMLLFLILPVAFKRLKRFKFFNMEFEVDNIEQAAIETVEISGTKAKLMAYLTSDHATGRTLEFLNDSSIDYKEVLEYFLAEIQAGYKNHPLHAAFSYNVYTGAIPEELHELVEETKETGESAIFNKHNQDSILKKNYLVFYFCYGVDEYVTVISSYTYPFDILDRYLFELLHNTISKNIENIEYMVALTSTSDDGNGA</sequence>
<dbReference type="Proteomes" id="UP000266016">
    <property type="component" value="Unassembled WGS sequence"/>
</dbReference>
<name>A0A398BCX2_9BACI</name>
<evidence type="ECO:0000256" key="1">
    <source>
        <dbReference type="SAM" id="Phobius"/>
    </source>
</evidence>
<keyword evidence="1" id="KW-1133">Transmembrane helix</keyword>
<reference evidence="2 3" key="1">
    <citation type="submission" date="2018-08" db="EMBL/GenBank/DDBJ databases">
        <title>Bacillus jemisoniae sp. nov., Bacillus chryseoplanitiae sp. nov., Bacillus resnikiae sp. nov., and Bacillus frankliniae sp. nov., isolated from Viking spacecraft and associated surfaces.</title>
        <authorList>
            <person name="Seuylemezian A."/>
            <person name="Vaishampayan P."/>
        </authorList>
    </citation>
    <scope>NUCLEOTIDE SEQUENCE [LARGE SCALE GENOMIC DNA]</scope>
    <source>
        <strain evidence="2 3">MA001</strain>
    </source>
</reference>
<gene>
    <name evidence="2" type="ORF">D1953_08225</name>
</gene>
<organism evidence="2 3">
    <name type="scientific">Peribacillus asahii</name>
    <dbReference type="NCBI Taxonomy" id="228899"/>
    <lineage>
        <taxon>Bacteria</taxon>
        <taxon>Bacillati</taxon>
        <taxon>Bacillota</taxon>
        <taxon>Bacilli</taxon>
        <taxon>Bacillales</taxon>
        <taxon>Bacillaceae</taxon>
        <taxon>Peribacillus</taxon>
    </lineage>
</organism>
<evidence type="ECO:0000313" key="3">
    <source>
        <dbReference type="Proteomes" id="UP000266016"/>
    </source>
</evidence>
<comment type="caution">
    <text evidence="2">The sequence shown here is derived from an EMBL/GenBank/DDBJ whole genome shotgun (WGS) entry which is preliminary data.</text>
</comment>
<keyword evidence="1" id="KW-0812">Transmembrane</keyword>
<keyword evidence="1" id="KW-0472">Membrane</keyword>
<feature type="transmembrane region" description="Helical" evidence="1">
    <location>
        <begin position="105"/>
        <end position="127"/>
    </location>
</feature>
<dbReference type="AlphaFoldDB" id="A0A398BCX2"/>
<dbReference type="RefSeq" id="WP_119116702.1">
    <property type="nucleotide sequence ID" value="NZ_QWVS01000014.1"/>
</dbReference>
<protein>
    <submittedName>
        <fullName evidence="2">Uncharacterized protein</fullName>
    </submittedName>
</protein>
<keyword evidence="3" id="KW-1185">Reference proteome</keyword>